<name>A0A8J8NCH9_HALGN</name>
<accession>A0A8J8NCH9</accession>
<evidence type="ECO:0000313" key="1">
    <source>
        <dbReference type="EMBL" id="TNV71950.1"/>
    </source>
</evidence>
<dbReference type="EMBL" id="RRYP01025487">
    <property type="protein sequence ID" value="TNV71950.1"/>
    <property type="molecule type" value="Genomic_DNA"/>
</dbReference>
<reference evidence="1" key="1">
    <citation type="submission" date="2019-06" db="EMBL/GenBank/DDBJ databases">
        <authorList>
            <person name="Zheng W."/>
        </authorList>
    </citation>
    <scope>NUCLEOTIDE SEQUENCE</scope>
    <source>
        <strain evidence="1">QDHG01</strain>
    </source>
</reference>
<proteinExistence type="predicted"/>
<dbReference type="AlphaFoldDB" id="A0A8J8NCH9"/>
<gene>
    <name evidence="1" type="ORF">FGO68_gene13155</name>
</gene>
<dbReference type="Proteomes" id="UP000785679">
    <property type="component" value="Unassembled WGS sequence"/>
</dbReference>
<sequence length="93" mass="10791">MLGVKINTPIKFTAWIWGIQIELAVVIRNLERDSVESGYERHMFKDLKSRNIKYSTDQKSLAITGRLVKVSQLSRVQALDWIFSRNVPRQPCT</sequence>
<organism evidence="1 2">
    <name type="scientific">Halteria grandinella</name>
    <dbReference type="NCBI Taxonomy" id="5974"/>
    <lineage>
        <taxon>Eukaryota</taxon>
        <taxon>Sar</taxon>
        <taxon>Alveolata</taxon>
        <taxon>Ciliophora</taxon>
        <taxon>Intramacronucleata</taxon>
        <taxon>Spirotrichea</taxon>
        <taxon>Stichotrichia</taxon>
        <taxon>Sporadotrichida</taxon>
        <taxon>Halteriidae</taxon>
        <taxon>Halteria</taxon>
    </lineage>
</organism>
<evidence type="ECO:0000313" key="2">
    <source>
        <dbReference type="Proteomes" id="UP000785679"/>
    </source>
</evidence>
<keyword evidence="2" id="KW-1185">Reference proteome</keyword>
<protein>
    <submittedName>
        <fullName evidence="1">Uncharacterized protein</fullName>
    </submittedName>
</protein>
<comment type="caution">
    <text evidence="1">The sequence shown here is derived from an EMBL/GenBank/DDBJ whole genome shotgun (WGS) entry which is preliminary data.</text>
</comment>